<protein>
    <submittedName>
        <fullName evidence="2">Uncharacterized protein</fullName>
    </submittedName>
</protein>
<gene>
    <name evidence="2" type="ORF">BCR41DRAFT_167712</name>
</gene>
<evidence type="ECO:0000256" key="1">
    <source>
        <dbReference type="SAM" id="MobiDB-lite"/>
    </source>
</evidence>
<dbReference type="RefSeq" id="XP_021877617.1">
    <property type="nucleotide sequence ID" value="XM_022019689.1"/>
</dbReference>
<sequence>MDHLTQSFEERANFFKNNKLPKSPWSAAKSFYDKFQFKSRSSGTDSLRKTVARILAEGDDRVKHLSDAFKDPELRKREDLYFKERKEWSYDVERAAKKASSVASVLGFKASIQVLDSSLSRTISTVEAANLAATAGQRTTITGNGTSDVIGETGTSLERDSPVTRGSCIQLEQPISSYTAARTPPLDRRSGSPSPTLSPPPHLLFDGNSSDDEQGQDKVLDEGIALRHAFREDHLDDTSRAPDTDHTDHTDLAHSKY</sequence>
<name>A0A1Y2GBW4_9FUNG</name>
<proteinExistence type="predicted"/>
<comment type="caution">
    <text evidence="2">The sequence shown here is derived from an EMBL/GenBank/DDBJ whole genome shotgun (WGS) entry which is preliminary data.</text>
</comment>
<accession>A0A1Y2GBW4</accession>
<organism evidence="2 3">
    <name type="scientific">Lobosporangium transversale</name>
    <dbReference type="NCBI Taxonomy" id="64571"/>
    <lineage>
        <taxon>Eukaryota</taxon>
        <taxon>Fungi</taxon>
        <taxon>Fungi incertae sedis</taxon>
        <taxon>Mucoromycota</taxon>
        <taxon>Mortierellomycotina</taxon>
        <taxon>Mortierellomycetes</taxon>
        <taxon>Mortierellales</taxon>
        <taxon>Mortierellaceae</taxon>
        <taxon>Lobosporangium</taxon>
    </lineage>
</organism>
<reference evidence="2 3" key="1">
    <citation type="submission" date="2016-07" db="EMBL/GenBank/DDBJ databases">
        <title>Pervasive Adenine N6-methylation of Active Genes in Fungi.</title>
        <authorList>
            <consortium name="DOE Joint Genome Institute"/>
            <person name="Mondo S.J."/>
            <person name="Dannebaum R.O."/>
            <person name="Kuo R.C."/>
            <person name="Labutti K."/>
            <person name="Haridas S."/>
            <person name="Kuo A."/>
            <person name="Salamov A."/>
            <person name="Ahrendt S.R."/>
            <person name="Lipzen A."/>
            <person name="Sullivan W."/>
            <person name="Andreopoulos W.B."/>
            <person name="Clum A."/>
            <person name="Lindquist E."/>
            <person name="Daum C."/>
            <person name="Ramamoorthy G.K."/>
            <person name="Gryganskyi A."/>
            <person name="Culley D."/>
            <person name="Magnuson J.K."/>
            <person name="James T.Y."/>
            <person name="O'Malley M.A."/>
            <person name="Stajich J.E."/>
            <person name="Spatafora J.W."/>
            <person name="Visel A."/>
            <person name="Grigoriev I.V."/>
        </authorList>
    </citation>
    <scope>NUCLEOTIDE SEQUENCE [LARGE SCALE GENOMIC DNA]</scope>
    <source>
        <strain evidence="2 3">NRRL 3116</strain>
    </source>
</reference>
<evidence type="ECO:0000313" key="3">
    <source>
        <dbReference type="Proteomes" id="UP000193648"/>
    </source>
</evidence>
<keyword evidence="3" id="KW-1185">Reference proteome</keyword>
<dbReference type="Proteomes" id="UP000193648">
    <property type="component" value="Unassembled WGS sequence"/>
</dbReference>
<dbReference type="OrthoDB" id="2429903at2759"/>
<feature type="region of interest" description="Disordered" evidence="1">
    <location>
        <begin position="141"/>
        <end position="257"/>
    </location>
</feature>
<dbReference type="InParanoid" id="A0A1Y2GBW4"/>
<feature type="compositionally biased region" description="Basic and acidic residues" evidence="1">
    <location>
        <begin position="215"/>
        <end position="257"/>
    </location>
</feature>
<dbReference type="AlphaFoldDB" id="A0A1Y2GBW4"/>
<dbReference type="GeneID" id="33561534"/>
<dbReference type="EMBL" id="MCFF01000045">
    <property type="protein sequence ID" value="ORZ06574.1"/>
    <property type="molecule type" value="Genomic_DNA"/>
</dbReference>
<evidence type="ECO:0000313" key="2">
    <source>
        <dbReference type="EMBL" id="ORZ06574.1"/>
    </source>
</evidence>